<keyword evidence="4" id="KW-1185">Reference proteome</keyword>
<reference evidence="1" key="1">
    <citation type="submission" date="2021-03" db="EMBL/GenBank/DDBJ databases">
        <title>Genomic Encyclopedia of Type Strains, Phase IV (KMG-IV): sequencing the most valuable type-strain genomes for metagenomic binning, comparative biology and taxonomic classification.</title>
        <authorList>
            <person name="Goeker M."/>
        </authorList>
    </citation>
    <scope>NUCLEOTIDE SEQUENCE</scope>
    <source>
        <strain evidence="1">DSM 15523</strain>
        <strain evidence="2 4">DSM 16476</strain>
    </source>
</reference>
<evidence type="ECO:0000313" key="3">
    <source>
        <dbReference type="Proteomes" id="UP001138672"/>
    </source>
</evidence>
<dbReference type="OrthoDB" id="1144359at2"/>
<dbReference type="EMBL" id="JAUSUU010000003">
    <property type="protein sequence ID" value="MDQ0334976.1"/>
    <property type="molecule type" value="Genomic_DNA"/>
</dbReference>
<dbReference type="Proteomes" id="UP001231587">
    <property type="component" value="Unassembled WGS sequence"/>
</dbReference>
<name>A0A9X1CB44_9FLAO</name>
<dbReference type="RefSeq" id="WP_057779089.1">
    <property type="nucleotide sequence ID" value="NZ_JAGGJQ010000003.1"/>
</dbReference>
<protein>
    <recommendedName>
        <fullName evidence="5">STAS/SEC14 domain-containing protein</fullName>
    </recommendedName>
</protein>
<gene>
    <name evidence="1" type="ORF">J2Z56_001583</name>
    <name evidence="2" type="ORF">J2Z57_001409</name>
</gene>
<organism evidence="1 3">
    <name type="scientific">Formosa algae</name>
    <dbReference type="NCBI Taxonomy" id="225843"/>
    <lineage>
        <taxon>Bacteria</taxon>
        <taxon>Pseudomonadati</taxon>
        <taxon>Bacteroidota</taxon>
        <taxon>Flavobacteriia</taxon>
        <taxon>Flavobacteriales</taxon>
        <taxon>Flavobacteriaceae</taxon>
        <taxon>Formosa</taxon>
    </lineage>
</organism>
<accession>A0A9X1CB44</accession>
<dbReference type="EMBL" id="JAGGJQ010000003">
    <property type="protein sequence ID" value="MBP1839672.1"/>
    <property type="molecule type" value="Genomic_DNA"/>
</dbReference>
<proteinExistence type="predicted"/>
<evidence type="ECO:0000313" key="2">
    <source>
        <dbReference type="EMBL" id="MDQ0334976.1"/>
    </source>
</evidence>
<sequence length="131" mass="15022">MKRLLTYDFGSLKLYGNYVLAEINEGATITVKDNAILVNVAENYYEGRPFAYISYRKYSYAVDPAVYIEASKIENLIGFAIVTNIPTAINNTKIERLFSKKLHKTFEVISEAKIWANFIVKKYKKAKKHAI</sequence>
<evidence type="ECO:0000313" key="4">
    <source>
        <dbReference type="Proteomes" id="UP001231587"/>
    </source>
</evidence>
<evidence type="ECO:0000313" key="1">
    <source>
        <dbReference type="EMBL" id="MBP1839672.1"/>
    </source>
</evidence>
<dbReference type="Proteomes" id="UP001138672">
    <property type="component" value="Unassembled WGS sequence"/>
</dbReference>
<evidence type="ECO:0008006" key="5">
    <source>
        <dbReference type="Google" id="ProtNLM"/>
    </source>
</evidence>
<comment type="caution">
    <text evidence="1">The sequence shown here is derived from an EMBL/GenBank/DDBJ whole genome shotgun (WGS) entry which is preliminary data.</text>
</comment>
<dbReference type="AlphaFoldDB" id="A0A9X1CB44"/>